<organism evidence="2 3">
    <name type="scientific">Purpureocillium lilacinum</name>
    <name type="common">Paecilomyces lilacinus</name>
    <dbReference type="NCBI Taxonomy" id="33203"/>
    <lineage>
        <taxon>Eukaryota</taxon>
        <taxon>Fungi</taxon>
        <taxon>Dikarya</taxon>
        <taxon>Ascomycota</taxon>
        <taxon>Pezizomycotina</taxon>
        <taxon>Sordariomycetes</taxon>
        <taxon>Hypocreomycetidae</taxon>
        <taxon>Hypocreales</taxon>
        <taxon>Ophiocordycipitaceae</taxon>
        <taxon>Purpureocillium</taxon>
    </lineage>
</organism>
<proteinExistence type="predicted"/>
<accession>A0A2U3ER83</accession>
<protein>
    <submittedName>
        <fullName evidence="2">Uncharacterized protein</fullName>
    </submittedName>
</protein>
<feature type="region of interest" description="Disordered" evidence="1">
    <location>
        <begin position="173"/>
        <end position="218"/>
    </location>
</feature>
<dbReference type="Proteomes" id="UP000245956">
    <property type="component" value="Unassembled WGS sequence"/>
</dbReference>
<sequence>MGGRLGGIEATRKGSRQGGEDAHGQFVEKVVVHPSTARLVVVVFALRGCWGRCVIGAAAAPRRTPRAIGSLATVGVAAWRQLEVPARHWPPVVASERDLPVDSGRDEAVLAPGGGSSQPVEVRPSKRRLPGVHAGGESLLLLLGRKVDLAAPQHPPARMRETQFQAICQQHRLLPDTLLSPRDRSKQAKKLSKARGPPHASQRHRPDAKHPNQETSRV</sequence>
<comment type="caution">
    <text evidence="2">The sequence shown here is derived from an EMBL/GenBank/DDBJ whole genome shotgun (WGS) entry which is preliminary data.</text>
</comment>
<dbReference type="EMBL" id="LCWV01000001">
    <property type="protein sequence ID" value="PWI77011.1"/>
    <property type="molecule type" value="Genomic_DNA"/>
</dbReference>
<reference evidence="2 3" key="1">
    <citation type="journal article" date="2016" name="Front. Microbiol.">
        <title>Genome and transcriptome sequences reveal the specific parasitism of the nematophagous Purpureocillium lilacinum 36-1.</title>
        <authorList>
            <person name="Xie J."/>
            <person name="Li S."/>
            <person name="Mo C."/>
            <person name="Xiao X."/>
            <person name="Peng D."/>
            <person name="Wang G."/>
            <person name="Xiao Y."/>
        </authorList>
    </citation>
    <scope>NUCLEOTIDE SEQUENCE [LARGE SCALE GENOMIC DNA]</scope>
    <source>
        <strain evidence="2 3">36-1</strain>
    </source>
</reference>
<name>A0A2U3ER83_PURLI</name>
<feature type="compositionally biased region" description="Basic and acidic residues" evidence="1">
    <location>
        <begin position="204"/>
        <end position="218"/>
    </location>
</feature>
<feature type="region of interest" description="Disordered" evidence="1">
    <location>
        <begin position="1"/>
        <end position="21"/>
    </location>
</feature>
<feature type="region of interest" description="Disordered" evidence="1">
    <location>
        <begin position="104"/>
        <end position="131"/>
    </location>
</feature>
<evidence type="ECO:0000313" key="3">
    <source>
        <dbReference type="Proteomes" id="UP000245956"/>
    </source>
</evidence>
<gene>
    <name evidence="2" type="ORF">PCL_04205</name>
</gene>
<evidence type="ECO:0000256" key="1">
    <source>
        <dbReference type="SAM" id="MobiDB-lite"/>
    </source>
</evidence>
<evidence type="ECO:0000313" key="2">
    <source>
        <dbReference type="EMBL" id="PWI77011.1"/>
    </source>
</evidence>
<dbReference type="AlphaFoldDB" id="A0A2U3ER83"/>